<evidence type="ECO:0000256" key="2">
    <source>
        <dbReference type="ARBA" id="ARBA00002803"/>
    </source>
</evidence>
<evidence type="ECO:0000256" key="4">
    <source>
        <dbReference type="ARBA" id="ARBA00012827"/>
    </source>
</evidence>
<evidence type="ECO:0000256" key="6">
    <source>
        <dbReference type="ARBA" id="ARBA00022619"/>
    </source>
</evidence>
<dbReference type="PIRSF" id="PIRSF000498">
    <property type="entry name" value="Riboflavin_syn_A"/>
    <property type="match status" value="1"/>
</dbReference>
<name>E8QZM8_ISOPI</name>
<comment type="pathway">
    <text evidence="3">Cofactor biosynthesis; riboflavin biosynthesis; riboflavin from 2-hydroxy-3-oxobutyl phosphate and 5-amino-6-(D-ribitylamino)uracil: step 2/2.</text>
</comment>
<evidence type="ECO:0000256" key="3">
    <source>
        <dbReference type="ARBA" id="ARBA00004887"/>
    </source>
</evidence>
<keyword evidence="13" id="KW-1185">Reference proteome</keyword>
<keyword evidence="6" id="KW-0686">Riboflavin biosynthesis</keyword>
<dbReference type="InParanoid" id="E8QZM8"/>
<dbReference type="AlphaFoldDB" id="E8QZM8"/>
<dbReference type="InterPro" id="IPR023366">
    <property type="entry name" value="ATP_synth_asu-like_sf"/>
</dbReference>
<feature type="domain" description="Lumazine-binding" evidence="11">
    <location>
        <begin position="1"/>
        <end position="97"/>
    </location>
</feature>
<dbReference type="KEGG" id="ipa:Isop_1580"/>
<feature type="domain" description="Lumazine-binding" evidence="11">
    <location>
        <begin position="98"/>
        <end position="194"/>
    </location>
</feature>
<sequence length="209" mass="22689">MFTGIVQALGKVEFVRLEPPGRRLAIRWPNLGNTGLALGESVAVNGCCLTVVESRGEVFMVQAGPETLNRTNIGRLAAGDVVNLERALSMGDRLGGHIVQGHVDALATLRSRRPENDWDHLVFETQPEWTELMVPKGSVTLDGVSLTLVEVGIVEFSVMLIPHTLQVTTLGRLPIGGQVNLETDILARHVRKLFQAWMSHAGKSSPTSP</sequence>
<reference key="1">
    <citation type="submission" date="2010-11" db="EMBL/GenBank/DDBJ databases">
        <title>The complete sequence of chromosome of Isophaera pallida ATCC 43644.</title>
        <authorList>
            <consortium name="US DOE Joint Genome Institute (JGI-PGF)"/>
            <person name="Lucas S."/>
            <person name="Copeland A."/>
            <person name="Lapidus A."/>
            <person name="Bruce D."/>
            <person name="Goodwin L."/>
            <person name="Pitluck S."/>
            <person name="Kyrpides N."/>
            <person name="Mavromatis K."/>
            <person name="Pagani I."/>
            <person name="Ivanova N."/>
            <person name="Saunders E."/>
            <person name="Brettin T."/>
            <person name="Detter J.C."/>
            <person name="Han C."/>
            <person name="Tapia R."/>
            <person name="Land M."/>
            <person name="Hauser L."/>
            <person name="Markowitz V."/>
            <person name="Cheng J.-F."/>
            <person name="Hugenholtz P."/>
            <person name="Woyke T."/>
            <person name="Wu D."/>
            <person name="Eisen J.A."/>
        </authorList>
    </citation>
    <scope>NUCLEOTIDE SEQUENCE</scope>
    <source>
        <strain>ATCC 43644</strain>
    </source>
</reference>
<protein>
    <recommendedName>
        <fullName evidence="5 9">Riboflavin synthase</fullName>
        <ecNumber evidence="4 9">2.5.1.9</ecNumber>
    </recommendedName>
</protein>
<dbReference type="eggNOG" id="COG0307">
    <property type="taxonomic scope" value="Bacteria"/>
</dbReference>
<dbReference type="NCBIfam" id="TIGR00187">
    <property type="entry name" value="ribE"/>
    <property type="match status" value="1"/>
</dbReference>
<dbReference type="OrthoDB" id="9788537at2"/>
<dbReference type="Pfam" id="PF00677">
    <property type="entry name" value="Lum_binding"/>
    <property type="match status" value="2"/>
</dbReference>
<evidence type="ECO:0000256" key="10">
    <source>
        <dbReference type="PROSITE-ProRule" id="PRU00524"/>
    </source>
</evidence>
<evidence type="ECO:0000313" key="13">
    <source>
        <dbReference type="Proteomes" id="UP000008631"/>
    </source>
</evidence>
<dbReference type="FunFam" id="2.40.30.20:FF:000003">
    <property type="entry name" value="Riboflavin synthase, alpha subunit"/>
    <property type="match status" value="1"/>
</dbReference>
<dbReference type="NCBIfam" id="NF006767">
    <property type="entry name" value="PRK09289.1"/>
    <property type="match status" value="1"/>
</dbReference>
<dbReference type="EMBL" id="CP002353">
    <property type="protein sequence ID" value="ADV62164.1"/>
    <property type="molecule type" value="Genomic_DNA"/>
</dbReference>
<evidence type="ECO:0000256" key="5">
    <source>
        <dbReference type="ARBA" id="ARBA00013950"/>
    </source>
</evidence>
<dbReference type="SUPFAM" id="SSF63380">
    <property type="entry name" value="Riboflavin synthase domain-like"/>
    <property type="match status" value="2"/>
</dbReference>
<gene>
    <name evidence="12" type="ordered locus">Isop_1580</name>
</gene>
<evidence type="ECO:0000259" key="11">
    <source>
        <dbReference type="PROSITE" id="PS51177"/>
    </source>
</evidence>
<dbReference type="EC" id="2.5.1.9" evidence="4 9"/>
<keyword evidence="8" id="KW-0677">Repeat</keyword>
<keyword evidence="7 12" id="KW-0808">Transferase</keyword>
<dbReference type="InterPro" id="IPR017938">
    <property type="entry name" value="Riboflavin_synthase-like_b-brl"/>
</dbReference>
<dbReference type="InterPro" id="IPR026017">
    <property type="entry name" value="Lumazine-bd_dom"/>
</dbReference>
<accession>E8QZM8</accession>
<proteinExistence type="predicted"/>
<dbReference type="InterPro" id="IPR001783">
    <property type="entry name" value="Lumazine-bd"/>
</dbReference>
<dbReference type="GO" id="GO:0004746">
    <property type="term" value="F:riboflavin synthase activity"/>
    <property type="evidence" value="ECO:0007669"/>
    <property type="project" value="UniProtKB-UniRule"/>
</dbReference>
<dbReference type="FunCoup" id="E8QZM8">
    <property type="interactions" value="495"/>
</dbReference>
<evidence type="ECO:0000256" key="8">
    <source>
        <dbReference type="ARBA" id="ARBA00022737"/>
    </source>
</evidence>
<dbReference type="HOGENOM" id="CLU_034388_2_0_0"/>
<reference evidence="12 13" key="2">
    <citation type="journal article" date="2011" name="Stand. Genomic Sci.">
        <title>Complete genome sequence of Isosphaera pallida type strain (IS1B).</title>
        <authorList>
            <consortium name="US DOE Joint Genome Institute (JGI-PGF)"/>
            <person name="Goker M."/>
            <person name="Cleland D."/>
            <person name="Saunders E."/>
            <person name="Lapidus A."/>
            <person name="Nolan M."/>
            <person name="Lucas S."/>
            <person name="Hammon N."/>
            <person name="Deshpande S."/>
            <person name="Cheng J.F."/>
            <person name="Tapia R."/>
            <person name="Han C."/>
            <person name="Goodwin L."/>
            <person name="Pitluck S."/>
            <person name="Liolios K."/>
            <person name="Pagani I."/>
            <person name="Ivanova N."/>
            <person name="Mavromatis K."/>
            <person name="Pati A."/>
            <person name="Chen A."/>
            <person name="Palaniappan K."/>
            <person name="Land M."/>
            <person name="Hauser L."/>
            <person name="Chang Y.J."/>
            <person name="Jeffries C.D."/>
            <person name="Detter J.C."/>
            <person name="Beck B."/>
            <person name="Woyke T."/>
            <person name="Bristow J."/>
            <person name="Eisen J.A."/>
            <person name="Markowitz V."/>
            <person name="Hugenholtz P."/>
            <person name="Kyrpides N.C."/>
            <person name="Klenk H.P."/>
        </authorList>
    </citation>
    <scope>NUCLEOTIDE SEQUENCE [LARGE SCALE GENOMIC DNA]</scope>
    <source>
        <strain evidence="13">ATCC 43644 / DSM 9630 / IS1B</strain>
    </source>
</reference>
<dbReference type="Proteomes" id="UP000008631">
    <property type="component" value="Chromosome"/>
</dbReference>
<dbReference type="GO" id="GO:0009231">
    <property type="term" value="P:riboflavin biosynthetic process"/>
    <property type="evidence" value="ECO:0007669"/>
    <property type="project" value="UniProtKB-KW"/>
</dbReference>
<comment type="catalytic activity">
    <reaction evidence="1">
        <text>2 6,7-dimethyl-8-(1-D-ribityl)lumazine + H(+) = 5-amino-6-(D-ribitylamino)uracil + riboflavin</text>
        <dbReference type="Rhea" id="RHEA:20772"/>
        <dbReference type="ChEBI" id="CHEBI:15378"/>
        <dbReference type="ChEBI" id="CHEBI:15934"/>
        <dbReference type="ChEBI" id="CHEBI:57986"/>
        <dbReference type="ChEBI" id="CHEBI:58201"/>
        <dbReference type="EC" id="2.5.1.9"/>
    </reaction>
</comment>
<evidence type="ECO:0000313" key="12">
    <source>
        <dbReference type="EMBL" id="ADV62164.1"/>
    </source>
</evidence>
<dbReference type="PROSITE" id="PS51177">
    <property type="entry name" value="LUMAZINE_BIND"/>
    <property type="match status" value="2"/>
</dbReference>
<evidence type="ECO:0000256" key="1">
    <source>
        <dbReference type="ARBA" id="ARBA00000968"/>
    </source>
</evidence>
<dbReference type="RefSeq" id="WP_013564452.1">
    <property type="nucleotide sequence ID" value="NC_014962.1"/>
</dbReference>
<evidence type="ECO:0000256" key="7">
    <source>
        <dbReference type="ARBA" id="ARBA00022679"/>
    </source>
</evidence>
<comment type="function">
    <text evidence="2">Catalyzes the dismutation of two molecules of 6,7-dimethyl-8-ribityllumazine, resulting in the formation of riboflavin and 5-amino-6-(D-ribitylamino)uracil.</text>
</comment>
<feature type="repeat" description="Lumazine-binding" evidence="10">
    <location>
        <begin position="98"/>
        <end position="194"/>
    </location>
</feature>
<dbReference type="CDD" id="cd00402">
    <property type="entry name" value="Riboflavin_synthase_like"/>
    <property type="match status" value="1"/>
</dbReference>
<organism evidence="12 13">
    <name type="scientific">Isosphaera pallida (strain ATCC 43644 / DSM 9630 / IS1B)</name>
    <dbReference type="NCBI Taxonomy" id="575540"/>
    <lineage>
        <taxon>Bacteria</taxon>
        <taxon>Pseudomonadati</taxon>
        <taxon>Planctomycetota</taxon>
        <taxon>Planctomycetia</taxon>
        <taxon>Isosphaerales</taxon>
        <taxon>Isosphaeraceae</taxon>
        <taxon>Isosphaera</taxon>
    </lineage>
</organism>
<dbReference type="PANTHER" id="PTHR21098:SF12">
    <property type="entry name" value="RIBOFLAVIN SYNTHASE"/>
    <property type="match status" value="1"/>
</dbReference>
<dbReference type="Gene3D" id="2.40.30.20">
    <property type="match status" value="2"/>
</dbReference>
<dbReference type="PANTHER" id="PTHR21098">
    <property type="entry name" value="RIBOFLAVIN SYNTHASE ALPHA CHAIN"/>
    <property type="match status" value="1"/>
</dbReference>
<dbReference type="STRING" id="575540.Isop_1580"/>
<evidence type="ECO:0000256" key="9">
    <source>
        <dbReference type="NCBIfam" id="TIGR00187"/>
    </source>
</evidence>
<feature type="repeat" description="Lumazine-binding" evidence="10">
    <location>
        <begin position="1"/>
        <end position="97"/>
    </location>
</feature>